<dbReference type="Pfam" id="PF13409">
    <property type="entry name" value="GST_N_2"/>
    <property type="match status" value="1"/>
</dbReference>
<dbReference type="Proteomes" id="UP000604737">
    <property type="component" value="Unassembled WGS sequence"/>
</dbReference>
<proteinExistence type="predicted"/>
<dbReference type="PANTHER" id="PTHR42673">
    <property type="entry name" value="MALEYLACETOACETATE ISOMERASE"/>
    <property type="match status" value="1"/>
</dbReference>
<evidence type="ECO:0000259" key="1">
    <source>
        <dbReference type="PROSITE" id="PS50404"/>
    </source>
</evidence>
<keyword evidence="3" id="KW-1185">Reference proteome</keyword>
<dbReference type="PROSITE" id="PS50404">
    <property type="entry name" value="GST_NTER"/>
    <property type="match status" value="1"/>
</dbReference>
<comment type="caution">
    <text evidence="2">The sequence shown here is derived from an EMBL/GenBank/DDBJ whole genome shotgun (WGS) entry which is preliminary data.</text>
</comment>
<dbReference type="SUPFAM" id="SSF47616">
    <property type="entry name" value="GST C-terminal domain-like"/>
    <property type="match status" value="1"/>
</dbReference>
<dbReference type="CDD" id="cd03043">
    <property type="entry name" value="GST_N_1"/>
    <property type="match status" value="1"/>
</dbReference>
<accession>A0ABQ3H813</accession>
<dbReference type="SUPFAM" id="SSF52833">
    <property type="entry name" value="Thioredoxin-like"/>
    <property type="match status" value="1"/>
</dbReference>
<dbReference type="EMBL" id="BMYO01000011">
    <property type="protein sequence ID" value="GHD69070.1"/>
    <property type="molecule type" value="Genomic_DNA"/>
</dbReference>
<protein>
    <submittedName>
        <fullName evidence="2">Glutathione S-transferase</fullName>
    </submittedName>
</protein>
<feature type="domain" description="GST N-terminal" evidence="1">
    <location>
        <begin position="1"/>
        <end position="81"/>
    </location>
</feature>
<dbReference type="PANTHER" id="PTHR42673:SF4">
    <property type="entry name" value="MALEYLACETOACETATE ISOMERASE"/>
    <property type="match status" value="1"/>
</dbReference>
<evidence type="ECO:0000313" key="3">
    <source>
        <dbReference type="Proteomes" id="UP000604737"/>
    </source>
</evidence>
<dbReference type="CDD" id="cd03194">
    <property type="entry name" value="GST_C_3"/>
    <property type="match status" value="1"/>
</dbReference>
<dbReference type="InterPro" id="IPR004045">
    <property type="entry name" value="Glutathione_S-Trfase_N"/>
</dbReference>
<dbReference type="SFLD" id="SFLDS00019">
    <property type="entry name" value="Glutathione_Transferase_(cytos"/>
    <property type="match status" value="1"/>
</dbReference>
<organism evidence="2 3">
    <name type="scientific">Jeongeupia chitinilytica</name>
    <dbReference type="NCBI Taxonomy" id="1041641"/>
    <lineage>
        <taxon>Bacteria</taxon>
        <taxon>Pseudomonadati</taxon>
        <taxon>Pseudomonadota</taxon>
        <taxon>Betaproteobacteria</taxon>
        <taxon>Neisseriales</taxon>
        <taxon>Chitinibacteraceae</taxon>
        <taxon>Jeongeupia</taxon>
    </lineage>
</organism>
<dbReference type="InterPro" id="IPR040079">
    <property type="entry name" value="Glutathione_S-Trfase"/>
</dbReference>
<dbReference type="Gene3D" id="1.20.1050.10">
    <property type="match status" value="1"/>
</dbReference>
<dbReference type="InterPro" id="IPR036249">
    <property type="entry name" value="Thioredoxin-like_sf"/>
</dbReference>
<evidence type="ECO:0000313" key="2">
    <source>
        <dbReference type="EMBL" id="GHD69070.1"/>
    </source>
</evidence>
<name>A0ABQ3H813_9NEIS</name>
<sequence length="206" mass="22789">MKLVIGNKNYSSWSLRPWLAIKVAGLPFVEINHDLYADNARAERLRYGPTGKVPVLIDGDVAIWETPAIAEYLAEIEPALWPADRSARAVARAVCAEMHAGFTVLRTRCPMDVQLRTRLDVDEALVAELERLTALWADCKARFGAGGDFLFGRFSHADAFFAPVATRIRSYGLPVSQAAQAYADTLLALPAFLEWETAAAREVRRA</sequence>
<dbReference type="Gene3D" id="3.40.30.10">
    <property type="entry name" value="Glutaredoxin"/>
    <property type="match status" value="1"/>
</dbReference>
<gene>
    <name evidence="2" type="ORF">GCM10007350_35270</name>
</gene>
<dbReference type="RefSeq" id="WP_189462278.1">
    <property type="nucleotide sequence ID" value="NZ_BMYO01000011.1"/>
</dbReference>
<reference evidence="3" key="1">
    <citation type="journal article" date="2019" name="Int. J. Syst. Evol. Microbiol.">
        <title>The Global Catalogue of Microorganisms (GCM) 10K type strain sequencing project: providing services to taxonomists for standard genome sequencing and annotation.</title>
        <authorList>
            <consortium name="The Broad Institute Genomics Platform"/>
            <consortium name="The Broad Institute Genome Sequencing Center for Infectious Disease"/>
            <person name="Wu L."/>
            <person name="Ma J."/>
        </authorList>
    </citation>
    <scope>NUCLEOTIDE SEQUENCE [LARGE SCALE GENOMIC DNA]</scope>
    <source>
        <strain evidence="3">KCTC 23701</strain>
    </source>
</reference>
<dbReference type="InterPro" id="IPR036282">
    <property type="entry name" value="Glutathione-S-Trfase_C_sf"/>
</dbReference>